<keyword evidence="2" id="KW-1185">Reference proteome</keyword>
<gene>
    <name evidence="1" type="ORF">PLEPLA_LOCUS1194</name>
</gene>
<protein>
    <submittedName>
        <fullName evidence="1">Uncharacterized protein</fullName>
    </submittedName>
</protein>
<dbReference type="AlphaFoldDB" id="A0A9N7Y6V0"/>
<organism evidence="1 2">
    <name type="scientific">Pleuronectes platessa</name>
    <name type="common">European plaice</name>
    <dbReference type="NCBI Taxonomy" id="8262"/>
    <lineage>
        <taxon>Eukaryota</taxon>
        <taxon>Metazoa</taxon>
        <taxon>Chordata</taxon>
        <taxon>Craniata</taxon>
        <taxon>Vertebrata</taxon>
        <taxon>Euteleostomi</taxon>
        <taxon>Actinopterygii</taxon>
        <taxon>Neopterygii</taxon>
        <taxon>Teleostei</taxon>
        <taxon>Neoteleostei</taxon>
        <taxon>Acanthomorphata</taxon>
        <taxon>Carangaria</taxon>
        <taxon>Pleuronectiformes</taxon>
        <taxon>Pleuronectoidei</taxon>
        <taxon>Pleuronectidae</taxon>
        <taxon>Pleuronectes</taxon>
    </lineage>
</organism>
<accession>A0A9N7Y6V0</accession>
<evidence type="ECO:0000313" key="1">
    <source>
        <dbReference type="EMBL" id="CAB1413494.1"/>
    </source>
</evidence>
<name>A0A9N7Y6V0_PLEPL</name>
<reference evidence="1" key="1">
    <citation type="submission" date="2020-03" db="EMBL/GenBank/DDBJ databases">
        <authorList>
            <person name="Weist P."/>
        </authorList>
    </citation>
    <scope>NUCLEOTIDE SEQUENCE</scope>
</reference>
<comment type="caution">
    <text evidence="1">The sequence shown here is derived from an EMBL/GenBank/DDBJ whole genome shotgun (WGS) entry which is preliminary data.</text>
</comment>
<sequence>MQTGGAGDLTTDLLSHTAAPQSITMQHTHSSKGFIGQRLLMLNTAVLKNEVTLVVEIWLSMGLTVCVEGSFFPHFRHKGSPMKELPVNQPVLENQCPPLHHLQSLSQPLPGVLQGPRSHPSNVSSFFLLTLLSRSSSLWVSHLHPARPH</sequence>
<proteinExistence type="predicted"/>
<dbReference type="EMBL" id="CADEAL010000057">
    <property type="protein sequence ID" value="CAB1413494.1"/>
    <property type="molecule type" value="Genomic_DNA"/>
</dbReference>
<evidence type="ECO:0000313" key="2">
    <source>
        <dbReference type="Proteomes" id="UP001153269"/>
    </source>
</evidence>
<dbReference type="Proteomes" id="UP001153269">
    <property type="component" value="Unassembled WGS sequence"/>
</dbReference>